<evidence type="ECO:0000256" key="1">
    <source>
        <dbReference type="SAM" id="Phobius"/>
    </source>
</evidence>
<accession>A0A0F4PXZ9</accession>
<evidence type="ECO:0000313" key="2">
    <source>
        <dbReference type="EMBL" id="KJY99781.1"/>
    </source>
</evidence>
<dbReference type="PATRIC" id="fig|151081.8.peg.1177"/>
<reference evidence="2 3" key="1">
    <citation type="journal article" date="2015" name="BMC Genomics">
        <title>Genome mining reveals unlocked bioactive potential of marine Gram-negative bacteria.</title>
        <authorList>
            <person name="Machado H."/>
            <person name="Sonnenschein E.C."/>
            <person name="Melchiorsen J."/>
            <person name="Gram L."/>
        </authorList>
    </citation>
    <scope>NUCLEOTIDE SEQUENCE [LARGE SCALE GENOMIC DNA]</scope>
    <source>
        <strain evidence="2 3">S3137</strain>
    </source>
</reference>
<dbReference type="RefSeq" id="WP_022946608.1">
    <property type="nucleotide sequence ID" value="NZ_CP023396.1"/>
</dbReference>
<proteinExistence type="predicted"/>
<evidence type="ECO:0000313" key="3">
    <source>
        <dbReference type="Proteomes" id="UP000033664"/>
    </source>
</evidence>
<keyword evidence="1" id="KW-1133">Transmembrane helix</keyword>
<protein>
    <submittedName>
        <fullName evidence="2">Uncharacterized protein</fullName>
    </submittedName>
</protein>
<dbReference type="OrthoDB" id="6310471at2"/>
<organism evidence="2 3">
    <name type="scientific">Pseudoalteromonas ruthenica</name>
    <dbReference type="NCBI Taxonomy" id="151081"/>
    <lineage>
        <taxon>Bacteria</taxon>
        <taxon>Pseudomonadati</taxon>
        <taxon>Pseudomonadota</taxon>
        <taxon>Gammaproteobacteria</taxon>
        <taxon>Alteromonadales</taxon>
        <taxon>Pseudoalteromonadaceae</taxon>
        <taxon>Pseudoalteromonas</taxon>
    </lineage>
</organism>
<dbReference type="GeneID" id="58228648"/>
<keyword evidence="3" id="KW-1185">Reference proteome</keyword>
<gene>
    <name evidence="2" type="ORF">TW72_09105</name>
</gene>
<sequence length="124" mass="13798">MHNVMRIVAWGIVAFLYAQGLDVVLTLVRDAELNWIMTLTAIAGFNLLTAHLITKYDNTLAILSALIISCLGIIVFGVMIQPLFVGLPYWLWVFSIVSLLLFVWLMPWISAKVANSSANERSSS</sequence>
<dbReference type="EMBL" id="JXXZ01000007">
    <property type="protein sequence ID" value="KJY99781.1"/>
    <property type="molecule type" value="Genomic_DNA"/>
</dbReference>
<feature type="transmembrane region" description="Helical" evidence="1">
    <location>
        <begin position="36"/>
        <end position="53"/>
    </location>
</feature>
<feature type="transmembrane region" description="Helical" evidence="1">
    <location>
        <begin position="60"/>
        <end position="83"/>
    </location>
</feature>
<keyword evidence="1" id="KW-0812">Transmembrane</keyword>
<name>A0A0F4PXZ9_9GAMM</name>
<comment type="caution">
    <text evidence="2">The sequence shown here is derived from an EMBL/GenBank/DDBJ whole genome shotgun (WGS) entry which is preliminary data.</text>
</comment>
<dbReference type="Proteomes" id="UP000033664">
    <property type="component" value="Unassembled WGS sequence"/>
</dbReference>
<dbReference type="AlphaFoldDB" id="A0A0F4PXZ9"/>
<keyword evidence="1" id="KW-0472">Membrane</keyword>
<feature type="transmembrane region" description="Helical" evidence="1">
    <location>
        <begin position="89"/>
        <end position="111"/>
    </location>
</feature>